<accession>A0A392N3C1</accession>
<name>A0A392N3C1_9FABA</name>
<dbReference type="AlphaFoldDB" id="A0A392N3C1"/>
<gene>
    <name evidence="1" type="ORF">A2U01_0015038</name>
</gene>
<organism evidence="1 2">
    <name type="scientific">Trifolium medium</name>
    <dbReference type="NCBI Taxonomy" id="97028"/>
    <lineage>
        <taxon>Eukaryota</taxon>
        <taxon>Viridiplantae</taxon>
        <taxon>Streptophyta</taxon>
        <taxon>Embryophyta</taxon>
        <taxon>Tracheophyta</taxon>
        <taxon>Spermatophyta</taxon>
        <taxon>Magnoliopsida</taxon>
        <taxon>eudicotyledons</taxon>
        <taxon>Gunneridae</taxon>
        <taxon>Pentapetalae</taxon>
        <taxon>rosids</taxon>
        <taxon>fabids</taxon>
        <taxon>Fabales</taxon>
        <taxon>Fabaceae</taxon>
        <taxon>Papilionoideae</taxon>
        <taxon>50 kb inversion clade</taxon>
        <taxon>NPAAA clade</taxon>
        <taxon>Hologalegina</taxon>
        <taxon>IRL clade</taxon>
        <taxon>Trifolieae</taxon>
        <taxon>Trifolium</taxon>
    </lineage>
</organism>
<proteinExistence type="predicted"/>
<keyword evidence="2" id="KW-1185">Reference proteome</keyword>
<evidence type="ECO:0000313" key="1">
    <source>
        <dbReference type="EMBL" id="MCH94083.1"/>
    </source>
</evidence>
<reference evidence="1 2" key="1">
    <citation type="journal article" date="2018" name="Front. Plant Sci.">
        <title>Red Clover (Trifolium pratense) and Zigzag Clover (T. medium) - A Picture of Genomic Similarities and Differences.</title>
        <authorList>
            <person name="Dluhosova J."/>
            <person name="Istvanek J."/>
            <person name="Nedelnik J."/>
            <person name="Repkova J."/>
        </authorList>
    </citation>
    <scope>NUCLEOTIDE SEQUENCE [LARGE SCALE GENOMIC DNA]</scope>
    <source>
        <strain evidence="2">cv. 10/8</strain>
        <tissue evidence="1">Leaf</tissue>
    </source>
</reference>
<comment type="caution">
    <text evidence="1">The sequence shown here is derived from an EMBL/GenBank/DDBJ whole genome shotgun (WGS) entry which is preliminary data.</text>
</comment>
<protein>
    <submittedName>
        <fullName evidence="1">Uncharacterized protein</fullName>
    </submittedName>
</protein>
<evidence type="ECO:0000313" key="2">
    <source>
        <dbReference type="Proteomes" id="UP000265520"/>
    </source>
</evidence>
<sequence>MLRHPDAMAFVFSAVDSISKELT</sequence>
<feature type="non-terminal residue" evidence="1">
    <location>
        <position position="23"/>
    </location>
</feature>
<dbReference type="Proteomes" id="UP000265520">
    <property type="component" value="Unassembled WGS sequence"/>
</dbReference>
<dbReference type="EMBL" id="LXQA010026444">
    <property type="protein sequence ID" value="MCH94083.1"/>
    <property type="molecule type" value="Genomic_DNA"/>
</dbReference>